<keyword evidence="2" id="KW-1185">Reference proteome</keyword>
<sequence>MIRPVLKSIDCIGNPDTSNDFVIGATAYIGEENSEGVDYFHFRIMTPTRLLAVLEEDKFLDGRATFIVNEFDLSLVEKEINKILEDCIRRTWDDVAKAINRHLKWEYDNIQYETLDEAMARLNKEN</sequence>
<name>A0A222WG89_9BACL</name>
<gene>
    <name evidence="1" type="ORF">B4V02_00850</name>
</gene>
<accession>A0A222WG89</accession>
<evidence type="ECO:0000313" key="2">
    <source>
        <dbReference type="Proteomes" id="UP000214666"/>
    </source>
</evidence>
<dbReference type="KEGG" id="pkb:B4V02_00850"/>
<dbReference type="Proteomes" id="UP000214666">
    <property type="component" value="Chromosome"/>
</dbReference>
<dbReference type="Pfam" id="PF15586">
    <property type="entry name" value="Imm8"/>
    <property type="match status" value="1"/>
</dbReference>
<evidence type="ECO:0008006" key="3">
    <source>
        <dbReference type="Google" id="ProtNLM"/>
    </source>
</evidence>
<dbReference type="InterPro" id="IPR028964">
    <property type="entry name" value="Imm8"/>
</dbReference>
<dbReference type="RefSeq" id="WP_094153426.1">
    <property type="nucleotide sequence ID" value="NZ_CP020028.1"/>
</dbReference>
<dbReference type="OrthoDB" id="2923655at2"/>
<evidence type="ECO:0000313" key="1">
    <source>
        <dbReference type="EMBL" id="ASR45357.1"/>
    </source>
</evidence>
<organism evidence="1 2">
    <name type="scientific">Paenibacillus kribbensis</name>
    <dbReference type="NCBI Taxonomy" id="172713"/>
    <lineage>
        <taxon>Bacteria</taxon>
        <taxon>Bacillati</taxon>
        <taxon>Bacillota</taxon>
        <taxon>Bacilli</taxon>
        <taxon>Bacillales</taxon>
        <taxon>Paenibacillaceae</taxon>
        <taxon>Paenibacillus</taxon>
    </lineage>
</organism>
<proteinExistence type="predicted"/>
<protein>
    <recommendedName>
        <fullName evidence="3">Immunity protein 8</fullName>
    </recommendedName>
</protein>
<dbReference type="AlphaFoldDB" id="A0A222WG89"/>
<reference evidence="1 2" key="1">
    <citation type="submission" date="2017-03" db="EMBL/GenBank/DDBJ databases">
        <title>Complete genome sequence of Paenibacillus Kribbensis producing bioflocculants.</title>
        <authorList>
            <person name="Lee H.-G."/>
            <person name="Oh H.-M."/>
        </authorList>
    </citation>
    <scope>NUCLEOTIDE SEQUENCE [LARGE SCALE GENOMIC DNA]</scope>
    <source>
        <strain evidence="1 2">AM49</strain>
    </source>
</reference>
<dbReference type="EMBL" id="CP020028">
    <property type="protein sequence ID" value="ASR45357.1"/>
    <property type="molecule type" value="Genomic_DNA"/>
</dbReference>